<comment type="caution">
    <text evidence="2">The sequence shown here is derived from an EMBL/GenBank/DDBJ whole genome shotgun (WGS) entry which is preliminary data.</text>
</comment>
<dbReference type="InterPro" id="IPR017087">
    <property type="entry name" value="UCP037004"/>
</dbReference>
<proteinExistence type="predicted"/>
<evidence type="ECO:0000259" key="1">
    <source>
        <dbReference type="Pfam" id="PF08349"/>
    </source>
</evidence>
<feature type="domain" description="DUF1722" evidence="1">
    <location>
        <begin position="193"/>
        <end position="309"/>
    </location>
</feature>
<sequence>MNQHQSEKIPVGISACLLGEEVRFNGGHKLHSYIDQTLGEFFHFRSFCPEVDIGLGIPRRPIRLIRRDDEVACVDNEDYQLDYTQALIDSADAQRAWQAELCGFILKKDSPSCGMERAKVYDGKQVVRDGVGIFAARLMQNFPELPVEEEGRLGDAVLRENFIQRVYVMYRWRQLLAEGVTVATLTDFHARHKLILMSHCQKTYRELGPMLASVRKDTVADMAAQYIGSLMAALKKRASRGDHVNVLQHIQGYLRDHLDAGDKAELVDAYERYRLGQLPLIVPVTLLNHHFRKHPNEYISRSWYMHPYPSQMSLQNHI</sequence>
<accession>A0A0F9Y0W9</accession>
<dbReference type="Pfam" id="PF08349">
    <property type="entry name" value="DUF1722"/>
    <property type="match status" value="1"/>
</dbReference>
<dbReference type="InterPro" id="IPR013560">
    <property type="entry name" value="DUF1722"/>
</dbReference>
<dbReference type="PIRSF" id="PIRSF037004">
    <property type="entry name" value="UCP037004"/>
    <property type="match status" value="1"/>
</dbReference>
<dbReference type="Pfam" id="PF04463">
    <property type="entry name" value="2-thiour_desulf"/>
    <property type="match status" value="1"/>
</dbReference>
<dbReference type="AlphaFoldDB" id="A0A0F9Y0W9"/>
<dbReference type="InterPro" id="IPR007553">
    <property type="entry name" value="2-thiour_desulf"/>
</dbReference>
<organism evidence="2">
    <name type="scientific">marine sediment metagenome</name>
    <dbReference type="NCBI Taxonomy" id="412755"/>
    <lineage>
        <taxon>unclassified sequences</taxon>
        <taxon>metagenomes</taxon>
        <taxon>ecological metagenomes</taxon>
    </lineage>
</organism>
<name>A0A0F9Y0W9_9ZZZZ</name>
<reference evidence="2" key="1">
    <citation type="journal article" date="2015" name="Nature">
        <title>Complex archaea that bridge the gap between prokaryotes and eukaryotes.</title>
        <authorList>
            <person name="Spang A."/>
            <person name="Saw J.H."/>
            <person name="Jorgensen S.L."/>
            <person name="Zaremba-Niedzwiedzka K."/>
            <person name="Martijn J."/>
            <person name="Lind A.E."/>
            <person name="van Eijk R."/>
            <person name="Schleper C."/>
            <person name="Guy L."/>
            <person name="Ettema T.J."/>
        </authorList>
    </citation>
    <scope>NUCLEOTIDE SEQUENCE</scope>
</reference>
<evidence type="ECO:0000313" key="2">
    <source>
        <dbReference type="EMBL" id="KKO05477.1"/>
    </source>
</evidence>
<dbReference type="EMBL" id="LAZR01000019">
    <property type="protein sequence ID" value="KKO05477.1"/>
    <property type="molecule type" value="Genomic_DNA"/>
</dbReference>
<dbReference type="PANTHER" id="PTHR30087">
    <property type="entry name" value="INNER MEMBRANE PROTEIN"/>
    <property type="match status" value="1"/>
</dbReference>
<dbReference type="PANTHER" id="PTHR30087:SF0">
    <property type="entry name" value="INNER MEMBRANE PROTEIN"/>
    <property type="match status" value="1"/>
</dbReference>
<protein>
    <recommendedName>
        <fullName evidence="1">DUF1722 domain-containing protein</fullName>
    </recommendedName>
</protein>
<gene>
    <name evidence="2" type="ORF">LCGC14_0077490</name>
</gene>